<evidence type="ECO:0000313" key="2">
    <source>
        <dbReference type="Proteomes" id="UP000276133"/>
    </source>
</evidence>
<accession>A0A3M7QE38</accession>
<organism evidence="1 2">
    <name type="scientific">Brachionus plicatilis</name>
    <name type="common">Marine rotifer</name>
    <name type="synonym">Brachionus muelleri</name>
    <dbReference type="NCBI Taxonomy" id="10195"/>
    <lineage>
        <taxon>Eukaryota</taxon>
        <taxon>Metazoa</taxon>
        <taxon>Spiralia</taxon>
        <taxon>Gnathifera</taxon>
        <taxon>Rotifera</taxon>
        <taxon>Eurotatoria</taxon>
        <taxon>Monogononta</taxon>
        <taxon>Pseudotrocha</taxon>
        <taxon>Ploima</taxon>
        <taxon>Brachionidae</taxon>
        <taxon>Brachionus</taxon>
    </lineage>
</organism>
<keyword evidence="2" id="KW-1185">Reference proteome</keyword>
<name>A0A3M7QE38_BRAPC</name>
<dbReference type="Proteomes" id="UP000276133">
    <property type="component" value="Unassembled WGS sequence"/>
</dbReference>
<gene>
    <name evidence="1" type="ORF">BpHYR1_005816</name>
</gene>
<comment type="caution">
    <text evidence="1">The sequence shown here is derived from an EMBL/GenBank/DDBJ whole genome shotgun (WGS) entry which is preliminary data.</text>
</comment>
<evidence type="ECO:0000313" key="1">
    <source>
        <dbReference type="EMBL" id="RNA09543.1"/>
    </source>
</evidence>
<protein>
    <submittedName>
        <fullName evidence="1">Uncharacterized protein</fullName>
    </submittedName>
</protein>
<proteinExistence type="predicted"/>
<dbReference type="EMBL" id="REGN01006449">
    <property type="protein sequence ID" value="RNA09543.1"/>
    <property type="molecule type" value="Genomic_DNA"/>
</dbReference>
<dbReference type="AlphaFoldDB" id="A0A3M7QE38"/>
<sequence length="64" mass="7597">MCTFATAGSRLLYLIKRLKNIKQISKLFTYRKQKNRKVDKIIYGNEKINSQKYEGLESKIKIEN</sequence>
<reference evidence="1 2" key="1">
    <citation type="journal article" date="2018" name="Sci. Rep.">
        <title>Genomic signatures of local adaptation to the degree of environmental predictability in rotifers.</title>
        <authorList>
            <person name="Franch-Gras L."/>
            <person name="Hahn C."/>
            <person name="Garcia-Roger E.M."/>
            <person name="Carmona M.J."/>
            <person name="Serra M."/>
            <person name="Gomez A."/>
        </authorList>
    </citation>
    <scope>NUCLEOTIDE SEQUENCE [LARGE SCALE GENOMIC DNA]</scope>
    <source>
        <strain evidence="1">HYR1</strain>
    </source>
</reference>